<evidence type="ECO:0000256" key="11">
    <source>
        <dbReference type="ARBA" id="ARBA00069173"/>
    </source>
</evidence>
<evidence type="ECO:0000256" key="8">
    <source>
        <dbReference type="ARBA" id="ARBA00022679"/>
    </source>
</evidence>
<comment type="catalytic activity">
    <reaction evidence="10">
        <text>nicotinate beta-D-ribonucleotide + CO2 + diphosphate = quinolinate + 5-phospho-alpha-D-ribose 1-diphosphate + 2 H(+)</text>
        <dbReference type="Rhea" id="RHEA:12733"/>
        <dbReference type="ChEBI" id="CHEBI:15378"/>
        <dbReference type="ChEBI" id="CHEBI:16526"/>
        <dbReference type="ChEBI" id="CHEBI:29959"/>
        <dbReference type="ChEBI" id="CHEBI:33019"/>
        <dbReference type="ChEBI" id="CHEBI:57502"/>
        <dbReference type="ChEBI" id="CHEBI:58017"/>
        <dbReference type="EC" id="2.4.2.19"/>
    </reaction>
</comment>
<dbReference type="Pfam" id="PF01729">
    <property type="entry name" value="QRPTase_C"/>
    <property type="match status" value="1"/>
</dbReference>
<dbReference type="EC" id="2.4.2.19" evidence="5"/>
<dbReference type="UniPathway" id="UPA00253">
    <property type="reaction ID" value="UER00331"/>
</dbReference>
<accession>A0A1H5Z6W6</accession>
<feature type="domain" description="Quinolinate phosphoribosyl transferase N-terminal" evidence="14">
    <location>
        <begin position="29"/>
        <end position="111"/>
    </location>
</feature>
<evidence type="ECO:0000256" key="6">
    <source>
        <dbReference type="ARBA" id="ARBA00022642"/>
    </source>
</evidence>
<evidence type="ECO:0000256" key="3">
    <source>
        <dbReference type="ARBA" id="ARBA00009400"/>
    </source>
</evidence>
<evidence type="ECO:0000313" key="15">
    <source>
        <dbReference type="EMBL" id="APR05884.1"/>
    </source>
</evidence>
<dbReference type="PANTHER" id="PTHR32179:SF3">
    <property type="entry name" value="NICOTINATE-NUCLEOTIDE PYROPHOSPHORYLASE [CARBOXYLATING]"/>
    <property type="match status" value="1"/>
</dbReference>
<feature type="domain" description="Quinolinate phosphoribosyl transferase C-terminal" evidence="13">
    <location>
        <begin position="114"/>
        <end position="278"/>
    </location>
</feature>
<dbReference type="Proteomes" id="UP000185739">
    <property type="component" value="Chromosome"/>
</dbReference>
<dbReference type="FunFam" id="3.20.20.70:FF:000030">
    <property type="entry name" value="Nicotinate-nucleotide pyrophosphorylase, carboxylating"/>
    <property type="match status" value="1"/>
</dbReference>
<dbReference type="GO" id="GO:0009435">
    <property type="term" value="P:NAD+ biosynthetic process"/>
    <property type="evidence" value="ECO:0007669"/>
    <property type="project" value="UniProtKB-UniPathway"/>
</dbReference>
<evidence type="ECO:0000256" key="5">
    <source>
        <dbReference type="ARBA" id="ARBA00011944"/>
    </source>
</evidence>
<dbReference type="InterPro" id="IPR004393">
    <property type="entry name" value="NadC"/>
</dbReference>
<evidence type="ECO:0000256" key="12">
    <source>
        <dbReference type="PIRNR" id="PIRNR006250"/>
    </source>
</evidence>
<dbReference type="AlphaFoldDB" id="A0A1H5Z6W6"/>
<dbReference type="NCBIfam" id="TIGR00078">
    <property type="entry name" value="nadC"/>
    <property type="match status" value="1"/>
</dbReference>
<keyword evidence="8 12" id="KW-0808">Transferase</keyword>
<dbReference type="InterPro" id="IPR002638">
    <property type="entry name" value="Quinolinate_PRibosylTrfase_C"/>
</dbReference>
<name>A0A1H5Z6W6_9RHOO</name>
<dbReference type="SUPFAM" id="SSF51690">
    <property type="entry name" value="Nicotinate/Quinolinate PRTase C-terminal domain-like"/>
    <property type="match status" value="1"/>
</dbReference>
<proteinExistence type="inferred from homology"/>
<dbReference type="Gene3D" id="3.90.1170.20">
    <property type="entry name" value="Quinolinate phosphoribosyl transferase, N-terminal domain"/>
    <property type="match status" value="1"/>
</dbReference>
<dbReference type="RefSeq" id="WP_075149166.1">
    <property type="nucleotide sequence ID" value="NZ_CP018839.1"/>
</dbReference>
<evidence type="ECO:0000256" key="2">
    <source>
        <dbReference type="ARBA" id="ARBA00004893"/>
    </source>
</evidence>
<dbReference type="CDD" id="cd01572">
    <property type="entry name" value="QPRTase"/>
    <property type="match status" value="1"/>
</dbReference>
<dbReference type="PIRSF" id="PIRSF006250">
    <property type="entry name" value="NadC_ModD"/>
    <property type="match status" value="1"/>
</dbReference>
<keyword evidence="16" id="KW-1185">Reference proteome</keyword>
<dbReference type="InterPro" id="IPR022412">
    <property type="entry name" value="Quinolinate_PRibosylTrfase_N"/>
</dbReference>
<dbReference type="PANTHER" id="PTHR32179">
    <property type="entry name" value="NICOTINATE-NUCLEOTIDE PYROPHOSPHORYLASE [CARBOXYLATING]"/>
    <property type="match status" value="1"/>
</dbReference>
<dbReference type="GO" id="GO:0034213">
    <property type="term" value="P:quinolinate catabolic process"/>
    <property type="evidence" value="ECO:0007669"/>
    <property type="project" value="TreeGrafter"/>
</dbReference>
<dbReference type="STRING" id="96773.Tchl_3071"/>
<dbReference type="InterPro" id="IPR013785">
    <property type="entry name" value="Aldolase_TIM"/>
</dbReference>
<evidence type="ECO:0000259" key="14">
    <source>
        <dbReference type="Pfam" id="PF02749"/>
    </source>
</evidence>
<evidence type="ECO:0000256" key="7">
    <source>
        <dbReference type="ARBA" id="ARBA00022676"/>
    </source>
</evidence>
<dbReference type="InterPro" id="IPR037128">
    <property type="entry name" value="Quinolinate_PRibosylTase_N_sf"/>
</dbReference>
<comment type="pathway">
    <text evidence="2">Cofactor biosynthesis; NAD(+) biosynthesis; nicotinate D-ribonucleotide from quinolinate: step 1/1.</text>
</comment>
<keyword evidence="7 12" id="KW-0328">Glycosyltransferase</keyword>
<evidence type="ECO:0000259" key="13">
    <source>
        <dbReference type="Pfam" id="PF01729"/>
    </source>
</evidence>
<protein>
    <recommendedName>
        <fullName evidence="11">Probable nicotinate-nucleotide pyrophosphorylase [carboxylating]</fullName>
        <ecNumber evidence="5">2.4.2.19</ecNumber>
    </recommendedName>
    <alternativeName>
        <fullName evidence="9">Quinolinate phosphoribosyltransferase [decarboxylating]</fullName>
    </alternativeName>
</protein>
<dbReference type="SUPFAM" id="SSF54675">
    <property type="entry name" value="Nicotinate/Quinolinate PRTase N-terminal domain-like"/>
    <property type="match status" value="1"/>
</dbReference>
<evidence type="ECO:0000256" key="1">
    <source>
        <dbReference type="ARBA" id="ARBA00003237"/>
    </source>
</evidence>
<keyword evidence="6" id="KW-0662">Pyridine nucleotide biosynthesis</keyword>
<dbReference type="KEGG" id="tcl:Tchl_3071"/>
<dbReference type="Gene3D" id="3.20.20.70">
    <property type="entry name" value="Aldolase class I"/>
    <property type="match status" value="1"/>
</dbReference>
<evidence type="ECO:0000313" key="16">
    <source>
        <dbReference type="Proteomes" id="UP000185739"/>
    </source>
</evidence>
<evidence type="ECO:0000256" key="9">
    <source>
        <dbReference type="ARBA" id="ARBA00033102"/>
    </source>
</evidence>
<reference evidence="15 16" key="1">
    <citation type="submission" date="2016-12" db="EMBL/GenBank/DDBJ databases">
        <title>Complete genome sequence of Thauera chlorobenzoica, a Betaproteobacterium degrading haloaromatics anaerobically to CO2 and halides.</title>
        <authorList>
            <person name="Goris T."/>
            <person name="Mergelsberg M."/>
            <person name="Boll M."/>
        </authorList>
    </citation>
    <scope>NUCLEOTIDE SEQUENCE [LARGE SCALE GENOMIC DNA]</scope>
    <source>
        <strain evidence="15 16">3CB1</strain>
    </source>
</reference>
<dbReference type="GO" id="GO:0005737">
    <property type="term" value="C:cytoplasm"/>
    <property type="evidence" value="ECO:0007669"/>
    <property type="project" value="TreeGrafter"/>
</dbReference>
<comment type="similarity">
    <text evidence="3 12">Belongs to the NadC/ModD family.</text>
</comment>
<dbReference type="OrthoDB" id="9782546at2"/>
<dbReference type="GO" id="GO:0004514">
    <property type="term" value="F:nicotinate-nucleotide diphosphorylase (carboxylating) activity"/>
    <property type="evidence" value="ECO:0007669"/>
    <property type="project" value="UniProtKB-EC"/>
</dbReference>
<evidence type="ECO:0000256" key="4">
    <source>
        <dbReference type="ARBA" id="ARBA00011218"/>
    </source>
</evidence>
<comment type="subunit">
    <text evidence="4">Hexamer formed by 3 homodimers.</text>
</comment>
<dbReference type="InterPro" id="IPR036068">
    <property type="entry name" value="Nicotinate_pribotase-like_C"/>
</dbReference>
<evidence type="ECO:0000256" key="10">
    <source>
        <dbReference type="ARBA" id="ARBA00047445"/>
    </source>
</evidence>
<dbReference type="InterPro" id="IPR027277">
    <property type="entry name" value="NadC/ModD"/>
</dbReference>
<organism evidence="15 16">
    <name type="scientific">Thauera chlorobenzoica</name>
    <dbReference type="NCBI Taxonomy" id="96773"/>
    <lineage>
        <taxon>Bacteria</taxon>
        <taxon>Pseudomonadati</taxon>
        <taxon>Pseudomonadota</taxon>
        <taxon>Betaproteobacteria</taxon>
        <taxon>Rhodocyclales</taxon>
        <taxon>Zoogloeaceae</taxon>
        <taxon>Thauera</taxon>
    </lineage>
</organism>
<dbReference type="Pfam" id="PF02749">
    <property type="entry name" value="QRPTase_N"/>
    <property type="match status" value="1"/>
</dbReference>
<comment type="function">
    <text evidence="1">Involved in the catabolism of quinolinic acid (QA).</text>
</comment>
<dbReference type="EMBL" id="CP018839">
    <property type="protein sequence ID" value="APR05884.1"/>
    <property type="molecule type" value="Genomic_DNA"/>
</dbReference>
<dbReference type="FunFam" id="3.90.1170.20:FF:000001">
    <property type="entry name" value="Nicotinate-nucleotide diphosphorylase (Carboxylating)"/>
    <property type="match status" value="1"/>
</dbReference>
<sequence length="291" mass="30863">MSNDRSFESEISTLVRAALEEDIGGCDFTAMLVPADRRAHATVISRERAVLCGAPWFEQCFREIDGAVDIDWRAKEGTEVSPGDTLCEIHGNARALLTAERAALNFLQALSATASATRAYVAAVAGTGACIYDTRKTLPGLRVAQKYAVRVGGGHNHRMGLYAGVLIKENHIAVAGGIAQALRAAAEIAPAGIPLQIEVENCAELEEALVAGAKLILLDNFNVEQMRHAVRITAGRAELEASGGITLSNLRTVAETGVDRISIGSITKDVKAIDLSMRIALHEGRPDVPAA</sequence>
<gene>
    <name evidence="15" type="ORF">Tchl_3071</name>
</gene>